<feature type="region of interest" description="Disordered" evidence="1">
    <location>
        <begin position="18"/>
        <end position="46"/>
    </location>
</feature>
<protein>
    <submittedName>
        <fullName evidence="2">Uncharacterized protein</fullName>
    </submittedName>
</protein>
<comment type="caution">
    <text evidence="2">The sequence shown here is derived from an EMBL/GenBank/DDBJ whole genome shotgun (WGS) entry which is preliminary data.</text>
</comment>
<sequence>MNGFIVFLSVTDKSSVSMHKKQELSEEVERERKRKYPAKKRSSYIV</sequence>
<dbReference type="EMBL" id="JGDM01000099">
    <property type="protein sequence ID" value="EXZ42499.1"/>
    <property type="molecule type" value="Genomic_DNA"/>
</dbReference>
<dbReference type="Proteomes" id="UP000022272">
    <property type="component" value="Unassembled WGS sequence"/>
</dbReference>
<name>A0A016A5W1_BACFG</name>
<feature type="compositionally biased region" description="Basic and acidic residues" evidence="1">
    <location>
        <begin position="20"/>
        <end position="31"/>
    </location>
</feature>
<evidence type="ECO:0000313" key="2">
    <source>
        <dbReference type="EMBL" id="EXZ42499.1"/>
    </source>
</evidence>
<accession>A0A016A5W1</accession>
<dbReference type="AlphaFoldDB" id="A0A016A5W1"/>
<dbReference type="PATRIC" id="fig|1339280.3.peg.4183"/>
<gene>
    <name evidence="2" type="ORF">M076_4369</name>
</gene>
<feature type="compositionally biased region" description="Basic residues" evidence="1">
    <location>
        <begin position="32"/>
        <end position="46"/>
    </location>
</feature>
<proteinExistence type="predicted"/>
<organism evidence="2 3">
    <name type="scientific">Bacteroides fragilis str. 2-F-2 #4</name>
    <dbReference type="NCBI Taxonomy" id="1339280"/>
    <lineage>
        <taxon>Bacteria</taxon>
        <taxon>Pseudomonadati</taxon>
        <taxon>Bacteroidota</taxon>
        <taxon>Bacteroidia</taxon>
        <taxon>Bacteroidales</taxon>
        <taxon>Bacteroidaceae</taxon>
        <taxon>Bacteroides</taxon>
    </lineage>
</organism>
<evidence type="ECO:0000313" key="3">
    <source>
        <dbReference type="Proteomes" id="UP000022272"/>
    </source>
</evidence>
<evidence type="ECO:0000256" key="1">
    <source>
        <dbReference type="SAM" id="MobiDB-lite"/>
    </source>
</evidence>
<reference evidence="2 3" key="1">
    <citation type="submission" date="2014-02" db="EMBL/GenBank/DDBJ databases">
        <authorList>
            <person name="Sears C."/>
            <person name="Carroll K."/>
            <person name="Sack B.R."/>
            <person name="Qadri F."/>
            <person name="Myers L.L."/>
            <person name="Chung G.-T."/>
            <person name="Escheverria P."/>
            <person name="Fraser C.M."/>
            <person name="Sadzewicz L."/>
            <person name="Shefchek K.A."/>
            <person name="Tallon L."/>
            <person name="Das S.P."/>
            <person name="Daugherty S."/>
            <person name="Mongodin E.F."/>
        </authorList>
    </citation>
    <scope>NUCLEOTIDE SEQUENCE [LARGE SCALE GENOMIC DNA]</scope>
    <source>
        <strain evidence="2 3">2-F-2 #4</strain>
    </source>
</reference>